<comment type="caution">
    <text evidence="1">The sequence shown here is derived from an EMBL/GenBank/DDBJ whole genome shotgun (WGS) entry which is preliminary data.</text>
</comment>
<dbReference type="AlphaFoldDB" id="A0A264W1I5"/>
<evidence type="ECO:0000313" key="1">
    <source>
        <dbReference type="EMBL" id="OZS77450.1"/>
    </source>
</evidence>
<dbReference type="Proteomes" id="UP000217065">
    <property type="component" value="Unassembled WGS sequence"/>
</dbReference>
<sequence length="168" mass="18951">MKLQVIELKEIEVVDLGNGEFESRVVGTEKAPLMFSNRALQLAKREGILETGLEEELFNLYAVMGQATNGRTLKKDAVDIQGEDLLKVSAIISLDHMKDLIWCAYVGAKTGSNVYYSRDEFKDLYDEDFGETLLVFVELVSSSVQRDENKFASNLKRFEGKKEKGSKK</sequence>
<gene>
    <name evidence="1" type="ORF">CF394_11250</name>
</gene>
<protein>
    <submittedName>
        <fullName evidence="1">Uncharacterized protein</fullName>
    </submittedName>
</protein>
<dbReference type="RefSeq" id="WP_094943752.1">
    <property type="nucleotide sequence ID" value="NZ_NOKQ01000230.1"/>
</dbReference>
<reference evidence="1 2" key="1">
    <citation type="submission" date="2017-07" db="EMBL/GenBank/DDBJ databases">
        <title>Tetzosporium hominis gen.nov. sp.nov.</title>
        <authorList>
            <person name="Tetz G."/>
            <person name="Tetz V."/>
        </authorList>
    </citation>
    <scope>NUCLEOTIDE SEQUENCE [LARGE SCALE GENOMIC DNA]</scope>
    <source>
        <strain evidence="1 2">VT-49</strain>
    </source>
</reference>
<name>A0A264W1I5_9BACL</name>
<dbReference type="EMBL" id="NOKQ01000230">
    <property type="protein sequence ID" value="OZS77450.1"/>
    <property type="molecule type" value="Genomic_DNA"/>
</dbReference>
<keyword evidence="2" id="KW-1185">Reference proteome</keyword>
<accession>A0A264W1I5</accession>
<proteinExistence type="predicted"/>
<organism evidence="1 2">
    <name type="scientific">Tetzosporium hominis</name>
    <dbReference type="NCBI Taxonomy" id="2020506"/>
    <lineage>
        <taxon>Bacteria</taxon>
        <taxon>Bacillati</taxon>
        <taxon>Bacillota</taxon>
        <taxon>Bacilli</taxon>
        <taxon>Bacillales</taxon>
        <taxon>Caryophanaceae</taxon>
        <taxon>Tetzosporium</taxon>
    </lineage>
</organism>
<evidence type="ECO:0000313" key="2">
    <source>
        <dbReference type="Proteomes" id="UP000217065"/>
    </source>
</evidence>
<dbReference type="OrthoDB" id="2915142at2"/>